<organism evidence="1">
    <name type="scientific">marine sediment metagenome</name>
    <dbReference type="NCBI Taxonomy" id="412755"/>
    <lineage>
        <taxon>unclassified sequences</taxon>
        <taxon>metagenomes</taxon>
        <taxon>ecological metagenomes</taxon>
    </lineage>
</organism>
<reference evidence="1" key="1">
    <citation type="journal article" date="2015" name="Nature">
        <title>Complex archaea that bridge the gap between prokaryotes and eukaryotes.</title>
        <authorList>
            <person name="Spang A."/>
            <person name="Saw J.H."/>
            <person name="Jorgensen S.L."/>
            <person name="Zaremba-Niedzwiedzka K."/>
            <person name="Martijn J."/>
            <person name="Lind A.E."/>
            <person name="van Eijk R."/>
            <person name="Schleper C."/>
            <person name="Guy L."/>
            <person name="Ettema T.J."/>
        </authorList>
    </citation>
    <scope>NUCLEOTIDE SEQUENCE</scope>
</reference>
<proteinExistence type="predicted"/>
<gene>
    <name evidence="1" type="ORF">LCGC14_1860210</name>
</gene>
<dbReference type="AlphaFoldDB" id="A0A0F9GW67"/>
<accession>A0A0F9GW67</accession>
<evidence type="ECO:0008006" key="2">
    <source>
        <dbReference type="Google" id="ProtNLM"/>
    </source>
</evidence>
<evidence type="ECO:0000313" key="1">
    <source>
        <dbReference type="EMBL" id="KKL94886.1"/>
    </source>
</evidence>
<comment type="caution">
    <text evidence="1">The sequence shown here is derived from an EMBL/GenBank/DDBJ whole genome shotgun (WGS) entry which is preliminary data.</text>
</comment>
<name>A0A0F9GW67_9ZZZZ</name>
<dbReference type="EMBL" id="LAZR01018813">
    <property type="protein sequence ID" value="KKL94886.1"/>
    <property type="molecule type" value="Genomic_DNA"/>
</dbReference>
<sequence>MPRTILEGSWCPKCYLDKEGHLKNIEEIAKLRGGLSLSKKYINAHTHLKFRCQLGHVWKTKPNTIKNGSWCPICSQGLSERMCRKFFETIFNKKFPKKKFKWLKNKKEHLMHLDGYNHELKIAFEYNGEQHYRFKSHWFETRKKFEMRKLDDKLKKKLCEGHGIILIVIPYTISFNNMEKYIRESCIEKGINPPINKIIINWREFDVYSPKMFNKLQEIVRKKGGELISKYYYNNRTKLEFRCSEGHGWWATPSSINEGTWCPHCYEDYIFDYQKRKRIALKRIVDTKGGELLSKYKNKRTKIKIKCMKGHNWEAFPEKVLSGSWCPHCHHNKDYYLKEIQKIARSRRGECLSNEYKNNKTKLKFRCSEGHGWWAVPKSIKEGTWCPECYSKKIKKKDLSENNP</sequence>
<protein>
    <recommendedName>
        <fullName evidence="2">Zinc-ribbon domain-containing protein</fullName>
    </recommendedName>
</protein>